<dbReference type="Proteomes" id="UP001597297">
    <property type="component" value="Unassembled WGS sequence"/>
</dbReference>
<dbReference type="RefSeq" id="WP_377094597.1">
    <property type="nucleotide sequence ID" value="NZ_JBHSJM010000001.1"/>
</dbReference>
<comment type="similarity">
    <text evidence="1">Belongs to the zinc-containing alcohol dehydrogenase family. Quinone oxidoreductase subfamily.</text>
</comment>
<accession>A0ABW5E5W5</accession>
<evidence type="ECO:0000313" key="12">
    <source>
        <dbReference type="EMBL" id="MFD2276648.1"/>
    </source>
</evidence>
<dbReference type="CDD" id="cd08290">
    <property type="entry name" value="ETR"/>
    <property type="match status" value="1"/>
</dbReference>
<feature type="domain" description="Enoyl reductase (ER)" evidence="11">
    <location>
        <begin position="12"/>
        <end position="321"/>
    </location>
</feature>
<protein>
    <recommendedName>
        <fullName evidence="9">enoyl-[acyl-carrier-protein] reductase</fullName>
        <ecNumber evidence="9">1.3.1.104</ecNumber>
    </recommendedName>
</protein>
<dbReference type="InterPro" id="IPR036291">
    <property type="entry name" value="NAD(P)-bd_dom_sf"/>
</dbReference>
<dbReference type="SUPFAM" id="SSF50129">
    <property type="entry name" value="GroES-like"/>
    <property type="match status" value="1"/>
</dbReference>
<dbReference type="InterPro" id="IPR013149">
    <property type="entry name" value="ADH-like_C"/>
</dbReference>
<comment type="caution">
    <text evidence="12">The sequence shown here is derived from an EMBL/GenBank/DDBJ whole genome shotgun (WGS) entry which is preliminary data.</text>
</comment>
<keyword evidence="5" id="KW-0809">Transit peptide</keyword>
<dbReference type="InterPro" id="IPR013154">
    <property type="entry name" value="ADH-like_N"/>
</dbReference>
<dbReference type="InterPro" id="IPR051034">
    <property type="entry name" value="Mito_Enoyl-ACP_Reductase"/>
</dbReference>
<evidence type="ECO:0000256" key="8">
    <source>
        <dbReference type="ARBA" id="ARBA00023160"/>
    </source>
</evidence>
<keyword evidence="13" id="KW-1185">Reference proteome</keyword>
<dbReference type="Pfam" id="PF00107">
    <property type="entry name" value="ADH_zinc_N"/>
    <property type="match status" value="1"/>
</dbReference>
<evidence type="ECO:0000313" key="13">
    <source>
        <dbReference type="Proteomes" id="UP001597297"/>
    </source>
</evidence>
<comment type="catalytic activity">
    <reaction evidence="10">
        <text>a 2,3-saturated acyl-[ACP] + NADP(+) = a (2E)-enoyl-[ACP] + NADPH + H(+)</text>
        <dbReference type="Rhea" id="RHEA:22564"/>
        <dbReference type="Rhea" id="RHEA-COMP:9925"/>
        <dbReference type="Rhea" id="RHEA-COMP:9926"/>
        <dbReference type="ChEBI" id="CHEBI:15378"/>
        <dbReference type="ChEBI" id="CHEBI:57783"/>
        <dbReference type="ChEBI" id="CHEBI:58349"/>
        <dbReference type="ChEBI" id="CHEBI:78784"/>
        <dbReference type="ChEBI" id="CHEBI:78785"/>
        <dbReference type="EC" id="1.3.1.104"/>
    </reaction>
</comment>
<gene>
    <name evidence="12" type="ORF">ACFSQZ_09230</name>
</gene>
<dbReference type="InterPro" id="IPR020843">
    <property type="entry name" value="ER"/>
</dbReference>
<dbReference type="SUPFAM" id="SSF51735">
    <property type="entry name" value="NAD(P)-binding Rossmann-fold domains"/>
    <property type="match status" value="1"/>
</dbReference>
<dbReference type="EC" id="1.3.1.104" evidence="9"/>
<keyword evidence="4" id="KW-0521">NADP</keyword>
<dbReference type="Gene3D" id="3.40.50.720">
    <property type="entry name" value="NAD(P)-binding Rossmann-like Domain"/>
    <property type="match status" value="1"/>
</dbReference>
<evidence type="ECO:0000256" key="5">
    <source>
        <dbReference type="ARBA" id="ARBA00022946"/>
    </source>
</evidence>
<evidence type="ECO:0000256" key="10">
    <source>
        <dbReference type="ARBA" id="ARBA00048843"/>
    </source>
</evidence>
<organism evidence="12 13">
    <name type="scientific">Rubritalea spongiae</name>
    <dbReference type="NCBI Taxonomy" id="430797"/>
    <lineage>
        <taxon>Bacteria</taxon>
        <taxon>Pseudomonadati</taxon>
        <taxon>Verrucomicrobiota</taxon>
        <taxon>Verrucomicrobiia</taxon>
        <taxon>Verrucomicrobiales</taxon>
        <taxon>Rubritaleaceae</taxon>
        <taxon>Rubritalea</taxon>
    </lineage>
</organism>
<dbReference type="PANTHER" id="PTHR43981:SF2">
    <property type="entry name" value="ENOYL-[ACYL-CARRIER-PROTEIN] REDUCTASE, MITOCHONDRIAL"/>
    <property type="match status" value="1"/>
</dbReference>
<evidence type="ECO:0000256" key="6">
    <source>
        <dbReference type="ARBA" id="ARBA00023002"/>
    </source>
</evidence>
<keyword evidence="2" id="KW-0444">Lipid biosynthesis</keyword>
<evidence type="ECO:0000256" key="2">
    <source>
        <dbReference type="ARBA" id="ARBA00022516"/>
    </source>
</evidence>
<keyword evidence="6" id="KW-0560">Oxidoreductase</keyword>
<keyword evidence="7" id="KW-0443">Lipid metabolism</keyword>
<dbReference type="Pfam" id="PF08240">
    <property type="entry name" value="ADH_N"/>
    <property type="match status" value="1"/>
</dbReference>
<proteinExistence type="inferred from homology"/>
<dbReference type="PANTHER" id="PTHR43981">
    <property type="entry name" value="ENOYL-[ACYL-CARRIER-PROTEIN] REDUCTASE, MITOCHONDRIAL"/>
    <property type="match status" value="1"/>
</dbReference>
<evidence type="ECO:0000256" key="1">
    <source>
        <dbReference type="ARBA" id="ARBA00010371"/>
    </source>
</evidence>
<evidence type="ECO:0000256" key="9">
    <source>
        <dbReference type="ARBA" id="ARBA00038963"/>
    </source>
</evidence>
<dbReference type="SMART" id="SM00829">
    <property type="entry name" value="PKS_ER"/>
    <property type="match status" value="1"/>
</dbReference>
<evidence type="ECO:0000256" key="7">
    <source>
        <dbReference type="ARBA" id="ARBA00023098"/>
    </source>
</evidence>
<keyword evidence="3" id="KW-0276">Fatty acid metabolism</keyword>
<evidence type="ECO:0000259" key="11">
    <source>
        <dbReference type="SMART" id="SM00829"/>
    </source>
</evidence>
<keyword evidence="8" id="KW-0275">Fatty acid biosynthesis</keyword>
<name>A0ABW5E5W5_9BACT</name>
<dbReference type="InterPro" id="IPR011032">
    <property type="entry name" value="GroES-like_sf"/>
</dbReference>
<evidence type="ECO:0000256" key="3">
    <source>
        <dbReference type="ARBA" id="ARBA00022832"/>
    </source>
</evidence>
<dbReference type="EMBL" id="JBHUJC010000026">
    <property type="protein sequence ID" value="MFD2276648.1"/>
    <property type="molecule type" value="Genomic_DNA"/>
</dbReference>
<sequence>MISVRFHSFGKAEEVTQIEPAKLLAVGEGQLKLKMLVAPINPADINFIQGNYGVKPELPESPGIEGCAEVLESRAEGFEKGDKVIFVERVGTWQSHLVCDASKTLRVPSEIDPEQAAMLKVNPATAWCLLHHYVDLQVGDWVIQNAANSGVGQCLIQIAKQMGLKTLNTVRREGLADQLKALGADHVLLDEKDLVDKVREICGDNLPKLASNAVGGDSALRQMDALAEQGTQVTFGAMSMRSLKVPNKFLIFKGISLRGLWVTKWIANSPPEEVAKVYQKLAQLVVDGKLTQAIDTLYKPENIHQALTHAQQGERNGKVLLDWR</sequence>
<reference evidence="13" key="1">
    <citation type="journal article" date="2019" name="Int. J. Syst. Evol. Microbiol.">
        <title>The Global Catalogue of Microorganisms (GCM) 10K type strain sequencing project: providing services to taxonomists for standard genome sequencing and annotation.</title>
        <authorList>
            <consortium name="The Broad Institute Genomics Platform"/>
            <consortium name="The Broad Institute Genome Sequencing Center for Infectious Disease"/>
            <person name="Wu L."/>
            <person name="Ma J."/>
        </authorList>
    </citation>
    <scope>NUCLEOTIDE SEQUENCE [LARGE SCALE GENOMIC DNA]</scope>
    <source>
        <strain evidence="13">JCM 16545</strain>
    </source>
</reference>
<evidence type="ECO:0000256" key="4">
    <source>
        <dbReference type="ARBA" id="ARBA00022857"/>
    </source>
</evidence>
<dbReference type="Gene3D" id="3.90.180.10">
    <property type="entry name" value="Medium-chain alcohol dehydrogenases, catalytic domain"/>
    <property type="match status" value="1"/>
</dbReference>